<protein>
    <submittedName>
        <fullName evidence="1">Uncharacterized protein</fullName>
    </submittedName>
</protein>
<evidence type="ECO:0000313" key="1">
    <source>
        <dbReference type="EMBL" id="KAJ0016929.1"/>
    </source>
</evidence>
<sequence length="40" mass="4628">MNDLHCLTLNCFLGTISRIKTMSLAVFKRAFTTYLKFART</sequence>
<reference evidence="2" key="1">
    <citation type="journal article" date="2023" name="G3 (Bethesda)">
        <title>Genome assembly and association tests identify interacting loci associated with vigor, precocity, and sex in interspecific pistachio rootstocks.</title>
        <authorList>
            <person name="Palmer W."/>
            <person name="Jacygrad E."/>
            <person name="Sagayaradj S."/>
            <person name="Cavanaugh K."/>
            <person name="Han R."/>
            <person name="Bertier L."/>
            <person name="Beede B."/>
            <person name="Kafkas S."/>
            <person name="Golino D."/>
            <person name="Preece J."/>
            <person name="Michelmore R."/>
        </authorList>
    </citation>
    <scope>NUCLEOTIDE SEQUENCE [LARGE SCALE GENOMIC DNA]</scope>
</reference>
<organism evidence="1 2">
    <name type="scientific">Pistacia integerrima</name>
    <dbReference type="NCBI Taxonomy" id="434235"/>
    <lineage>
        <taxon>Eukaryota</taxon>
        <taxon>Viridiplantae</taxon>
        <taxon>Streptophyta</taxon>
        <taxon>Embryophyta</taxon>
        <taxon>Tracheophyta</taxon>
        <taxon>Spermatophyta</taxon>
        <taxon>Magnoliopsida</taxon>
        <taxon>eudicotyledons</taxon>
        <taxon>Gunneridae</taxon>
        <taxon>Pentapetalae</taxon>
        <taxon>rosids</taxon>
        <taxon>malvids</taxon>
        <taxon>Sapindales</taxon>
        <taxon>Anacardiaceae</taxon>
        <taxon>Pistacia</taxon>
    </lineage>
</organism>
<keyword evidence="2" id="KW-1185">Reference proteome</keyword>
<comment type="caution">
    <text evidence="1">The sequence shown here is derived from an EMBL/GenBank/DDBJ whole genome shotgun (WGS) entry which is preliminary data.</text>
</comment>
<name>A0ACC0XF65_9ROSI</name>
<accession>A0ACC0XF65</accession>
<evidence type="ECO:0000313" key="2">
    <source>
        <dbReference type="Proteomes" id="UP001163603"/>
    </source>
</evidence>
<proteinExistence type="predicted"/>
<dbReference type="Proteomes" id="UP001163603">
    <property type="component" value="Chromosome 12"/>
</dbReference>
<dbReference type="EMBL" id="CM047747">
    <property type="protein sequence ID" value="KAJ0016929.1"/>
    <property type="molecule type" value="Genomic_DNA"/>
</dbReference>
<gene>
    <name evidence="1" type="ORF">Pint_09669</name>
</gene>